<evidence type="ECO:0000313" key="3">
    <source>
        <dbReference type="Proteomes" id="UP000606786"/>
    </source>
</evidence>
<dbReference type="EMBL" id="CAJHJT010000023">
    <property type="protein sequence ID" value="CAD7000862.1"/>
    <property type="molecule type" value="Genomic_DNA"/>
</dbReference>
<accession>A0A811UNT6</accession>
<dbReference type="OrthoDB" id="9909311at2759"/>
<protein>
    <submittedName>
        <fullName evidence="2">(Mediterranean fruit fly) hypothetical protein</fullName>
    </submittedName>
</protein>
<evidence type="ECO:0000313" key="2">
    <source>
        <dbReference type="EMBL" id="CAD7000862.1"/>
    </source>
</evidence>
<evidence type="ECO:0000256" key="1">
    <source>
        <dbReference type="SAM" id="MobiDB-lite"/>
    </source>
</evidence>
<comment type="caution">
    <text evidence="2">The sequence shown here is derived from an EMBL/GenBank/DDBJ whole genome shotgun (WGS) entry which is preliminary data.</text>
</comment>
<keyword evidence="3" id="KW-1185">Reference proteome</keyword>
<reference evidence="2" key="1">
    <citation type="submission" date="2020-11" db="EMBL/GenBank/DDBJ databases">
        <authorList>
            <person name="Whitehead M."/>
        </authorList>
    </citation>
    <scope>NUCLEOTIDE SEQUENCE</scope>
    <source>
        <strain evidence="2">EGII</strain>
    </source>
</reference>
<dbReference type="Proteomes" id="UP000606786">
    <property type="component" value="Unassembled WGS sequence"/>
</dbReference>
<gene>
    <name evidence="2" type="ORF">CCAP1982_LOCUS9336</name>
</gene>
<organism evidence="2 3">
    <name type="scientific">Ceratitis capitata</name>
    <name type="common">Mediterranean fruit fly</name>
    <name type="synonym">Tephritis capitata</name>
    <dbReference type="NCBI Taxonomy" id="7213"/>
    <lineage>
        <taxon>Eukaryota</taxon>
        <taxon>Metazoa</taxon>
        <taxon>Ecdysozoa</taxon>
        <taxon>Arthropoda</taxon>
        <taxon>Hexapoda</taxon>
        <taxon>Insecta</taxon>
        <taxon>Pterygota</taxon>
        <taxon>Neoptera</taxon>
        <taxon>Endopterygota</taxon>
        <taxon>Diptera</taxon>
        <taxon>Brachycera</taxon>
        <taxon>Muscomorpha</taxon>
        <taxon>Tephritoidea</taxon>
        <taxon>Tephritidae</taxon>
        <taxon>Ceratitis</taxon>
        <taxon>Ceratitis</taxon>
    </lineage>
</organism>
<sequence length="151" mass="17758">MEIINVLEKDELSVREIAKNYVMCIKNDLLLAIYARIHEGLDLAKDLDDFLQIDQNVCTEDNTIEIQFEEQNDVMDNSDSEEDYNQDKSEPITSYDEELKLVARLKQFAKNDFVSSFSIHQKYRGSFENEHFKLKQSIFKQSTITTFFQPK</sequence>
<feature type="compositionally biased region" description="Acidic residues" evidence="1">
    <location>
        <begin position="70"/>
        <end position="84"/>
    </location>
</feature>
<name>A0A811UNT6_CERCA</name>
<proteinExistence type="predicted"/>
<dbReference type="AlphaFoldDB" id="A0A811UNT6"/>
<feature type="region of interest" description="Disordered" evidence="1">
    <location>
        <begin position="70"/>
        <end position="92"/>
    </location>
</feature>